<dbReference type="Gene3D" id="3.40.630.30">
    <property type="match status" value="1"/>
</dbReference>
<dbReference type="InterPro" id="IPR024320">
    <property type="entry name" value="LPG_synthase_C"/>
</dbReference>
<proteinExistence type="predicted"/>
<dbReference type="PIRSF" id="PIRSF018688">
    <property type="entry name" value="UCP018688"/>
    <property type="match status" value="1"/>
</dbReference>
<comment type="caution">
    <text evidence="2">The sequence shown here is derived from an EMBL/GenBank/DDBJ whole genome shotgun (WGS) entry which is preliminary data.</text>
</comment>
<dbReference type="RefSeq" id="WP_243236069.1">
    <property type="nucleotide sequence ID" value="NZ_JJMM01000011.1"/>
</dbReference>
<dbReference type="EMBL" id="JJMM01000011">
    <property type="protein sequence ID" value="KDR95261.1"/>
    <property type="molecule type" value="Genomic_DNA"/>
</dbReference>
<sequence length="307" mass="36677">MLKYIVREELIVIFKAVDIEDKEIITQYLKKGYHEACEYSFTTMFMWQHYYHTKYYRGDDYIVLLGEYEDESFTVMPLSDKANMKSAFEFIYDYFDGKGLEFSVRAATKEFADFLEEHYPDRFLIREERDYFDYVYDAEKLRTLSGRKYSKKKNHYNHFKKTYLGRYEYKRLTQNDFNECIEFLKKWSMQKGEADDTLENEIIAIKKLLGNYGRLDVKVGGIFIDGRLEAFSIGDRVNEDMAIVHVEKANSDIRGLYNAINKLFLLNEFPDVKYVNREEDIGIEGLRKAKLSYNPIRFVEKYSVLEK</sequence>
<evidence type="ECO:0000259" key="1">
    <source>
        <dbReference type="Pfam" id="PF09924"/>
    </source>
</evidence>
<dbReference type="PANTHER" id="PTHR41373:SF1">
    <property type="entry name" value="PHOSPHATIDYLGLYCEROL LYSYLTRANSFERASE C-TERMINAL DOMAIN-CONTAINING PROTEIN"/>
    <property type="match status" value="1"/>
</dbReference>
<reference evidence="2 3" key="1">
    <citation type="submission" date="2014-03" db="EMBL/GenBank/DDBJ databases">
        <title>Genome sequence of Clostridium litorale W6, DSM 5388.</title>
        <authorList>
            <person name="Poehlein A."/>
            <person name="Jagirdar A."/>
            <person name="Khonsari B."/>
            <person name="Chibani C.M."/>
            <person name="Gutierrez Gutierrez D.A."/>
            <person name="Davydova E."/>
            <person name="Alghaithi H.S."/>
            <person name="Nair K.P."/>
            <person name="Dhamotharan K."/>
            <person name="Chandran L."/>
            <person name="G W."/>
            <person name="Daniel R."/>
        </authorList>
    </citation>
    <scope>NUCLEOTIDE SEQUENCE [LARGE SCALE GENOMIC DNA]</scope>
    <source>
        <strain evidence="2 3">W6</strain>
    </source>
</reference>
<dbReference type="PANTHER" id="PTHR41373">
    <property type="entry name" value="DUF2156 DOMAIN-CONTAINING PROTEIN"/>
    <property type="match status" value="1"/>
</dbReference>
<dbReference type="Pfam" id="PF09924">
    <property type="entry name" value="LPG_synthase_C"/>
    <property type="match status" value="1"/>
</dbReference>
<dbReference type="AlphaFoldDB" id="A0A069RE08"/>
<dbReference type="SUPFAM" id="SSF55729">
    <property type="entry name" value="Acyl-CoA N-acyltransferases (Nat)"/>
    <property type="match status" value="2"/>
</dbReference>
<dbReference type="Proteomes" id="UP000027946">
    <property type="component" value="Unassembled WGS sequence"/>
</dbReference>
<keyword evidence="3" id="KW-1185">Reference proteome</keyword>
<dbReference type="eggNOG" id="COG4866">
    <property type="taxonomic scope" value="Bacteria"/>
</dbReference>
<evidence type="ECO:0000313" key="2">
    <source>
        <dbReference type="EMBL" id="KDR95261.1"/>
    </source>
</evidence>
<evidence type="ECO:0000313" key="3">
    <source>
        <dbReference type="Proteomes" id="UP000027946"/>
    </source>
</evidence>
<feature type="domain" description="Phosphatidylglycerol lysyltransferase C-terminal" evidence="1">
    <location>
        <begin position="35"/>
        <end position="304"/>
    </location>
</feature>
<gene>
    <name evidence="2" type="ORF">CLIT_11c02900</name>
</gene>
<dbReference type="STRING" id="1121324.CLIT_11c02900"/>
<name>A0A069RE08_PEPLI</name>
<accession>A0A069RE08</accession>
<dbReference type="InterPro" id="IPR016732">
    <property type="entry name" value="UCP018688"/>
</dbReference>
<organism evidence="2 3">
    <name type="scientific">Peptoclostridium litorale DSM 5388</name>
    <dbReference type="NCBI Taxonomy" id="1121324"/>
    <lineage>
        <taxon>Bacteria</taxon>
        <taxon>Bacillati</taxon>
        <taxon>Bacillota</taxon>
        <taxon>Clostridia</taxon>
        <taxon>Peptostreptococcales</taxon>
        <taxon>Peptoclostridiaceae</taxon>
        <taxon>Peptoclostridium</taxon>
    </lineage>
</organism>
<dbReference type="InterPro" id="IPR016181">
    <property type="entry name" value="Acyl_CoA_acyltransferase"/>
</dbReference>
<protein>
    <recommendedName>
        <fullName evidence="1">Phosphatidylglycerol lysyltransferase C-terminal domain-containing protein</fullName>
    </recommendedName>
</protein>